<reference evidence="2 3" key="1">
    <citation type="submission" date="2023-09" db="EMBL/GenBank/DDBJ databases">
        <title>Genomes of two closely related lineages of the louse Polyplax serrata with different host specificities.</title>
        <authorList>
            <person name="Martinu J."/>
            <person name="Tarabai H."/>
            <person name="Stefka J."/>
            <person name="Hypsa V."/>
        </authorList>
    </citation>
    <scope>NUCLEOTIDE SEQUENCE [LARGE SCALE GENOMIC DNA]</scope>
    <source>
        <strain evidence="2">98ZLc_SE</strain>
    </source>
</reference>
<evidence type="ECO:0000313" key="3">
    <source>
        <dbReference type="Proteomes" id="UP001359485"/>
    </source>
</evidence>
<feature type="compositionally biased region" description="Acidic residues" evidence="1">
    <location>
        <begin position="28"/>
        <end position="37"/>
    </location>
</feature>
<name>A0ABR1AM13_POLSC</name>
<dbReference type="EMBL" id="JAWJWF010000047">
    <property type="protein sequence ID" value="KAK6622328.1"/>
    <property type="molecule type" value="Genomic_DNA"/>
</dbReference>
<accession>A0ABR1AM13</accession>
<feature type="region of interest" description="Disordered" evidence="1">
    <location>
        <begin position="22"/>
        <end position="51"/>
    </location>
</feature>
<evidence type="ECO:0000313" key="2">
    <source>
        <dbReference type="EMBL" id="KAK6622328.1"/>
    </source>
</evidence>
<gene>
    <name evidence="2" type="ORF">RUM44_002139</name>
</gene>
<proteinExistence type="predicted"/>
<comment type="caution">
    <text evidence="2">The sequence shown here is derived from an EMBL/GenBank/DDBJ whole genome shotgun (WGS) entry which is preliminary data.</text>
</comment>
<dbReference type="Proteomes" id="UP001359485">
    <property type="component" value="Unassembled WGS sequence"/>
</dbReference>
<keyword evidence="3" id="KW-1185">Reference proteome</keyword>
<organism evidence="2 3">
    <name type="scientific">Polyplax serrata</name>
    <name type="common">Common mouse louse</name>
    <dbReference type="NCBI Taxonomy" id="468196"/>
    <lineage>
        <taxon>Eukaryota</taxon>
        <taxon>Metazoa</taxon>
        <taxon>Ecdysozoa</taxon>
        <taxon>Arthropoda</taxon>
        <taxon>Hexapoda</taxon>
        <taxon>Insecta</taxon>
        <taxon>Pterygota</taxon>
        <taxon>Neoptera</taxon>
        <taxon>Paraneoptera</taxon>
        <taxon>Psocodea</taxon>
        <taxon>Troctomorpha</taxon>
        <taxon>Phthiraptera</taxon>
        <taxon>Anoplura</taxon>
        <taxon>Polyplacidae</taxon>
        <taxon>Polyplax</taxon>
    </lineage>
</organism>
<protein>
    <submittedName>
        <fullName evidence="2">Uncharacterized protein</fullName>
    </submittedName>
</protein>
<sequence length="66" mass="7128">MAQLKAISIVYGFRSIVHMRGLETGGDKDEDDDDDDGSGNGGEDGDSGWLQAHRSIKGGCFERVVR</sequence>
<evidence type="ECO:0000256" key="1">
    <source>
        <dbReference type="SAM" id="MobiDB-lite"/>
    </source>
</evidence>